<comment type="similarity">
    <text evidence="2">Belongs to the TPX2 family.</text>
</comment>
<feature type="compositionally biased region" description="Polar residues" evidence="6">
    <location>
        <begin position="277"/>
        <end position="286"/>
    </location>
</feature>
<dbReference type="EMBL" id="BPVZ01000061">
    <property type="protein sequence ID" value="GKV22793.1"/>
    <property type="molecule type" value="Genomic_DNA"/>
</dbReference>
<evidence type="ECO:0000313" key="9">
    <source>
        <dbReference type="Proteomes" id="UP001054252"/>
    </source>
</evidence>
<feature type="compositionally biased region" description="Low complexity" evidence="6">
    <location>
        <begin position="255"/>
        <end position="276"/>
    </location>
</feature>
<feature type="compositionally biased region" description="Basic and acidic residues" evidence="6">
    <location>
        <begin position="133"/>
        <end position="143"/>
    </location>
</feature>
<keyword evidence="4" id="KW-0493">Microtubule</keyword>
<reference evidence="8 9" key="1">
    <citation type="journal article" date="2021" name="Commun. Biol.">
        <title>The genome of Shorea leprosula (Dipterocarpaceae) highlights the ecological relevance of drought in aseasonal tropical rainforests.</title>
        <authorList>
            <person name="Ng K.K.S."/>
            <person name="Kobayashi M.J."/>
            <person name="Fawcett J.A."/>
            <person name="Hatakeyama M."/>
            <person name="Paape T."/>
            <person name="Ng C.H."/>
            <person name="Ang C.C."/>
            <person name="Tnah L.H."/>
            <person name="Lee C.T."/>
            <person name="Nishiyama T."/>
            <person name="Sese J."/>
            <person name="O'Brien M.J."/>
            <person name="Copetti D."/>
            <person name="Mohd Noor M.I."/>
            <person name="Ong R.C."/>
            <person name="Putra M."/>
            <person name="Sireger I.Z."/>
            <person name="Indrioko S."/>
            <person name="Kosugi Y."/>
            <person name="Izuno A."/>
            <person name="Isagi Y."/>
            <person name="Lee S.L."/>
            <person name="Shimizu K.K."/>
        </authorList>
    </citation>
    <scope>NUCLEOTIDE SEQUENCE [LARGE SCALE GENOMIC DNA]</scope>
    <source>
        <strain evidence="8">214</strain>
    </source>
</reference>
<evidence type="ECO:0000256" key="2">
    <source>
        <dbReference type="ARBA" id="ARBA00005885"/>
    </source>
</evidence>
<dbReference type="GO" id="GO:0005874">
    <property type="term" value="C:microtubule"/>
    <property type="evidence" value="ECO:0007669"/>
    <property type="project" value="UniProtKB-KW"/>
</dbReference>
<dbReference type="Proteomes" id="UP001054252">
    <property type="component" value="Unassembled WGS sequence"/>
</dbReference>
<evidence type="ECO:0000313" key="8">
    <source>
        <dbReference type="EMBL" id="GKV22793.1"/>
    </source>
</evidence>
<feature type="compositionally biased region" description="Basic and acidic residues" evidence="6">
    <location>
        <begin position="379"/>
        <end position="396"/>
    </location>
</feature>
<feature type="region of interest" description="Disordered" evidence="6">
    <location>
        <begin position="1"/>
        <end position="21"/>
    </location>
</feature>
<feature type="compositionally biased region" description="Polar residues" evidence="6">
    <location>
        <begin position="347"/>
        <end position="363"/>
    </location>
</feature>
<feature type="region of interest" description="Disordered" evidence="6">
    <location>
        <begin position="90"/>
        <end position="325"/>
    </location>
</feature>
<dbReference type="InterPro" id="IPR027329">
    <property type="entry name" value="TPX2_C"/>
</dbReference>
<evidence type="ECO:0000256" key="3">
    <source>
        <dbReference type="ARBA" id="ARBA00022490"/>
    </source>
</evidence>
<dbReference type="AlphaFoldDB" id="A0AAV5KDZ2"/>
<evidence type="ECO:0000256" key="6">
    <source>
        <dbReference type="SAM" id="MobiDB-lite"/>
    </source>
</evidence>
<accession>A0AAV5KDZ2</accession>
<keyword evidence="3" id="KW-0963">Cytoplasm</keyword>
<keyword evidence="9" id="KW-1185">Reference proteome</keyword>
<gene>
    <name evidence="8" type="ORF">SLEP1_g32619</name>
</gene>
<evidence type="ECO:0000256" key="4">
    <source>
        <dbReference type="ARBA" id="ARBA00022701"/>
    </source>
</evidence>
<dbReference type="PANTHER" id="PTHR47286:SF2">
    <property type="entry name" value="F3I6.9 PROTEIN"/>
    <property type="match status" value="1"/>
</dbReference>
<dbReference type="Pfam" id="PF06886">
    <property type="entry name" value="TPX2"/>
    <property type="match status" value="1"/>
</dbReference>
<protein>
    <recommendedName>
        <fullName evidence="7">TPX2 C-terminal domain-containing protein</fullName>
    </recommendedName>
</protein>
<evidence type="ECO:0000256" key="5">
    <source>
        <dbReference type="ARBA" id="ARBA00023212"/>
    </source>
</evidence>
<feature type="domain" description="TPX2 C-terminal" evidence="7">
    <location>
        <begin position="404"/>
        <end position="469"/>
    </location>
</feature>
<feature type="compositionally biased region" description="Basic and acidic residues" evidence="6">
    <location>
        <begin position="407"/>
        <end position="445"/>
    </location>
</feature>
<feature type="region of interest" description="Disordered" evidence="6">
    <location>
        <begin position="347"/>
        <end position="445"/>
    </location>
</feature>
<evidence type="ECO:0000256" key="1">
    <source>
        <dbReference type="ARBA" id="ARBA00004245"/>
    </source>
</evidence>
<organism evidence="8 9">
    <name type="scientific">Rubroshorea leprosula</name>
    <dbReference type="NCBI Taxonomy" id="152421"/>
    <lineage>
        <taxon>Eukaryota</taxon>
        <taxon>Viridiplantae</taxon>
        <taxon>Streptophyta</taxon>
        <taxon>Embryophyta</taxon>
        <taxon>Tracheophyta</taxon>
        <taxon>Spermatophyta</taxon>
        <taxon>Magnoliopsida</taxon>
        <taxon>eudicotyledons</taxon>
        <taxon>Gunneridae</taxon>
        <taxon>Pentapetalae</taxon>
        <taxon>rosids</taxon>
        <taxon>malvids</taxon>
        <taxon>Malvales</taxon>
        <taxon>Dipterocarpaceae</taxon>
        <taxon>Rubroshorea</taxon>
    </lineage>
</organism>
<comment type="caution">
    <text evidence="8">The sequence shown here is derived from an EMBL/GenBank/DDBJ whole genome shotgun (WGS) entry which is preliminary data.</text>
</comment>
<evidence type="ECO:0000259" key="7">
    <source>
        <dbReference type="Pfam" id="PF06886"/>
    </source>
</evidence>
<name>A0AAV5KDZ2_9ROSI</name>
<feature type="compositionally biased region" description="Basic and acidic residues" evidence="6">
    <location>
        <begin position="191"/>
        <end position="221"/>
    </location>
</feature>
<proteinExistence type="inferred from homology"/>
<dbReference type="PANTHER" id="PTHR47286">
    <property type="entry name" value="F3I6.9 PROTEIN"/>
    <property type="match status" value="1"/>
</dbReference>
<comment type="subcellular location">
    <subcellularLocation>
        <location evidence="1">Cytoplasm</location>
        <location evidence="1">Cytoskeleton</location>
    </subcellularLocation>
</comment>
<keyword evidence="5" id="KW-0206">Cytoskeleton</keyword>
<sequence>MGESVEASYNEDKMRKAAPSNPALEVSVSFGRFENDSLSWEKFSTFSPNKYLEEVEKCAAPGSVAKKRAYFEEHYKKIAARKAELLSQETLMESKPFKPDDPDQDGGDLIGESNGQCSVEEARQESNLTSEVNDIRDYERNEEAGTTIECQSLSAEAVIEEKNLGPESPEPYEPEEAAWVKEEEAPCISSQDKKELPQNLEKEKDDTRKNKEKNVELDHQSKSQKITPSVKKEKKTGEVKKKPASPGNKTPLFHTPRTSKPTSTPSSVPSSRTSTKGGTVSSFTRTKNPHVGGSKNVAPKSLHMSLHLEPSSSNPAPLATSRKSLIMERMGDKDIVKRAFKTFLSNYSQLKSPSQEKSATQKQVPAKGTEPKVSPSMILRKENRGSVRASEMEKKNAKAAPSTFGLKSDERAEKRKEFLKKLEEKSNAREAERTRLQTKSKEDREAEIKKLRQSLNFKATPLPGFYLGQSLSKSHIDKVCPIVSSLIFTALDWKVNF</sequence>